<dbReference type="AlphaFoldDB" id="E1R7V7"/>
<dbReference type="PRINTS" id="PR00455">
    <property type="entry name" value="HTHTETR"/>
</dbReference>
<name>E1R7V7_SEDSS</name>
<proteinExistence type="predicted"/>
<organism evidence="4 5">
    <name type="scientific">Sediminispirochaeta smaragdinae (strain DSM 11293 / JCM 15392 / SEBR 4228)</name>
    <name type="common">Spirochaeta smaragdinae</name>
    <dbReference type="NCBI Taxonomy" id="573413"/>
    <lineage>
        <taxon>Bacteria</taxon>
        <taxon>Pseudomonadati</taxon>
        <taxon>Spirochaetota</taxon>
        <taxon>Spirochaetia</taxon>
        <taxon>Spirochaetales</taxon>
        <taxon>Spirochaetaceae</taxon>
        <taxon>Sediminispirochaeta</taxon>
    </lineage>
</organism>
<evidence type="ECO:0000259" key="3">
    <source>
        <dbReference type="PROSITE" id="PS50977"/>
    </source>
</evidence>
<dbReference type="Proteomes" id="UP000002318">
    <property type="component" value="Chromosome"/>
</dbReference>
<dbReference type="Pfam" id="PF00440">
    <property type="entry name" value="TetR_N"/>
    <property type="match status" value="1"/>
</dbReference>
<keyword evidence="1 2" id="KW-0238">DNA-binding</keyword>
<accession>E1R7V7</accession>
<dbReference type="PANTHER" id="PTHR43479">
    <property type="entry name" value="ACREF/ENVCD OPERON REPRESSOR-RELATED"/>
    <property type="match status" value="1"/>
</dbReference>
<dbReference type="SUPFAM" id="SSF46689">
    <property type="entry name" value="Homeodomain-like"/>
    <property type="match status" value="1"/>
</dbReference>
<dbReference type="HOGENOM" id="CLU_1353921_0_0_12"/>
<feature type="domain" description="HTH tetR-type" evidence="3">
    <location>
        <begin position="1"/>
        <end position="61"/>
    </location>
</feature>
<evidence type="ECO:0000313" key="4">
    <source>
        <dbReference type="EMBL" id="ADK82812.1"/>
    </source>
</evidence>
<dbReference type="OrthoDB" id="368677at2"/>
<sequence length="202" mass="23454">MTREEKICSAAFSLYIKHGPQRVSMQEIADTAGVSKKTLYNRFGNREKLLDRTIEWHSRRMVGFFENLMESDVSIAEKLVKAIEFVSRELDREIEALQQELVRPNPYLKDIPVNFIHKKIRLMLEQLVEQAKDAGLCRTDYSTRMIIYIILSMIKGLTSWKAVSDVYTDSKYLFGTTMKFILDAFLTEKGKKVLPVDTFQTL</sequence>
<dbReference type="SUPFAM" id="SSF48498">
    <property type="entry name" value="Tetracyclin repressor-like, C-terminal domain"/>
    <property type="match status" value="1"/>
</dbReference>
<dbReference type="InterPro" id="IPR001647">
    <property type="entry name" value="HTH_TetR"/>
</dbReference>
<feature type="DNA-binding region" description="H-T-H motif" evidence="2">
    <location>
        <begin position="24"/>
        <end position="43"/>
    </location>
</feature>
<dbReference type="eggNOG" id="COG1309">
    <property type="taxonomic scope" value="Bacteria"/>
</dbReference>
<dbReference type="InterPro" id="IPR050624">
    <property type="entry name" value="HTH-type_Tx_Regulator"/>
</dbReference>
<dbReference type="Gene3D" id="1.10.10.60">
    <property type="entry name" value="Homeodomain-like"/>
    <property type="match status" value="1"/>
</dbReference>
<dbReference type="InterPro" id="IPR009057">
    <property type="entry name" value="Homeodomain-like_sf"/>
</dbReference>
<dbReference type="STRING" id="573413.Spirs_3726"/>
<dbReference type="KEGG" id="ssm:Spirs_3726"/>
<dbReference type="InterPro" id="IPR036271">
    <property type="entry name" value="Tet_transcr_reg_TetR-rel_C_sf"/>
</dbReference>
<evidence type="ECO:0000256" key="2">
    <source>
        <dbReference type="PROSITE-ProRule" id="PRU00335"/>
    </source>
</evidence>
<evidence type="ECO:0000256" key="1">
    <source>
        <dbReference type="ARBA" id="ARBA00023125"/>
    </source>
</evidence>
<dbReference type="EMBL" id="CP002116">
    <property type="protein sequence ID" value="ADK82812.1"/>
    <property type="molecule type" value="Genomic_DNA"/>
</dbReference>
<dbReference type="PROSITE" id="PS50977">
    <property type="entry name" value="HTH_TETR_2"/>
    <property type="match status" value="1"/>
</dbReference>
<dbReference type="RefSeq" id="WP_013256271.1">
    <property type="nucleotide sequence ID" value="NC_014364.1"/>
</dbReference>
<keyword evidence="5" id="KW-1185">Reference proteome</keyword>
<protein>
    <submittedName>
        <fullName evidence="4">Transcriptional regulator, TetR family</fullName>
    </submittedName>
</protein>
<gene>
    <name evidence="4" type="ordered locus">Spirs_3726</name>
</gene>
<dbReference type="Gene3D" id="1.10.357.10">
    <property type="entry name" value="Tetracycline Repressor, domain 2"/>
    <property type="match status" value="1"/>
</dbReference>
<dbReference type="PANTHER" id="PTHR43479:SF11">
    <property type="entry name" value="ACREF_ENVCD OPERON REPRESSOR-RELATED"/>
    <property type="match status" value="1"/>
</dbReference>
<evidence type="ECO:0000313" key="5">
    <source>
        <dbReference type="Proteomes" id="UP000002318"/>
    </source>
</evidence>
<dbReference type="GO" id="GO:0003677">
    <property type="term" value="F:DNA binding"/>
    <property type="evidence" value="ECO:0007669"/>
    <property type="project" value="UniProtKB-UniRule"/>
</dbReference>
<reference evidence="4 5" key="1">
    <citation type="journal article" date="2010" name="Stand. Genomic Sci.">
        <title>Complete genome sequence of Spirochaeta smaragdinae type strain (SEBR 4228).</title>
        <authorList>
            <person name="Mavromatis K."/>
            <person name="Yasawong M."/>
            <person name="Chertkov O."/>
            <person name="Lapidus A."/>
            <person name="Lucas S."/>
            <person name="Nolan M."/>
            <person name="Del Rio T.G."/>
            <person name="Tice H."/>
            <person name="Cheng J.F."/>
            <person name="Pitluck S."/>
            <person name="Liolios K."/>
            <person name="Ivanova N."/>
            <person name="Tapia R."/>
            <person name="Han C."/>
            <person name="Bruce D."/>
            <person name="Goodwin L."/>
            <person name="Pati A."/>
            <person name="Chen A."/>
            <person name="Palaniappan K."/>
            <person name="Land M."/>
            <person name="Hauser L."/>
            <person name="Chang Y.J."/>
            <person name="Jeffries C.D."/>
            <person name="Detter J.C."/>
            <person name="Rohde M."/>
            <person name="Brambilla E."/>
            <person name="Spring S."/>
            <person name="Goker M."/>
            <person name="Sikorski J."/>
            <person name="Woyke T."/>
            <person name="Bristow J."/>
            <person name="Eisen J.A."/>
            <person name="Markowitz V."/>
            <person name="Hugenholtz P."/>
            <person name="Klenk H.P."/>
            <person name="Kyrpides N.C."/>
        </authorList>
    </citation>
    <scope>NUCLEOTIDE SEQUENCE [LARGE SCALE GENOMIC DNA]</scope>
    <source>
        <strain evidence="5">DSM 11293 / JCM 15392 / SEBR 4228</strain>
    </source>
</reference>